<evidence type="ECO:0000313" key="2">
    <source>
        <dbReference type="Proteomes" id="UP000007174"/>
    </source>
</evidence>
<dbReference type="AlphaFoldDB" id="H1V0F5"/>
<dbReference type="EMBL" id="CACQ02000865">
    <property type="protein sequence ID" value="CCF33706.1"/>
    <property type="molecule type" value="Genomic_DNA"/>
</dbReference>
<organism evidence="1 2">
    <name type="scientific">Colletotrichum higginsianum (strain IMI 349063)</name>
    <name type="common">Crucifer anthracnose fungus</name>
    <dbReference type="NCBI Taxonomy" id="759273"/>
    <lineage>
        <taxon>Eukaryota</taxon>
        <taxon>Fungi</taxon>
        <taxon>Dikarya</taxon>
        <taxon>Ascomycota</taxon>
        <taxon>Pezizomycotina</taxon>
        <taxon>Sordariomycetes</taxon>
        <taxon>Hypocreomycetidae</taxon>
        <taxon>Glomerellales</taxon>
        <taxon>Glomerellaceae</taxon>
        <taxon>Colletotrichum</taxon>
        <taxon>Colletotrichum destructivum species complex</taxon>
    </lineage>
</organism>
<reference evidence="2" key="1">
    <citation type="journal article" date="2012" name="Nat. Genet.">
        <title>Lifestyle transitions in plant pathogenic Colletotrichum fungi deciphered by genome and transcriptome analyses.</title>
        <authorList>
            <person name="O'Connell R.J."/>
            <person name="Thon M.R."/>
            <person name="Hacquard S."/>
            <person name="Amyotte S.G."/>
            <person name="Kleemann J."/>
            <person name="Torres M.F."/>
            <person name="Damm U."/>
            <person name="Buiate E.A."/>
            <person name="Epstein L."/>
            <person name="Alkan N."/>
            <person name="Altmueller J."/>
            <person name="Alvarado-Balderrama L."/>
            <person name="Bauser C.A."/>
            <person name="Becker C."/>
            <person name="Birren B.W."/>
            <person name="Chen Z."/>
            <person name="Choi J."/>
            <person name="Crouch J.A."/>
            <person name="Duvick J.P."/>
            <person name="Farman M.A."/>
            <person name="Gan P."/>
            <person name="Heiman D."/>
            <person name="Henrissat B."/>
            <person name="Howard R.J."/>
            <person name="Kabbage M."/>
            <person name="Koch C."/>
            <person name="Kracher B."/>
            <person name="Kubo Y."/>
            <person name="Law A.D."/>
            <person name="Lebrun M.-H."/>
            <person name="Lee Y.-H."/>
            <person name="Miyara I."/>
            <person name="Moore N."/>
            <person name="Neumann U."/>
            <person name="Nordstroem K."/>
            <person name="Panaccione D.G."/>
            <person name="Panstruga R."/>
            <person name="Place M."/>
            <person name="Proctor R.H."/>
            <person name="Prusky D."/>
            <person name="Rech G."/>
            <person name="Reinhardt R."/>
            <person name="Rollins J.A."/>
            <person name="Rounsley S."/>
            <person name="Schardl C.L."/>
            <person name="Schwartz D.C."/>
            <person name="Shenoy N."/>
            <person name="Shirasu K."/>
            <person name="Sikhakolli U.R."/>
            <person name="Stueber K."/>
            <person name="Sukno S.A."/>
            <person name="Sweigard J.A."/>
            <person name="Takano Y."/>
            <person name="Takahara H."/>
            <person name="Trail F."/>
            <person name="van der Does H.C."/>
            <person name="Voll L.M."/>
            <person name="Will I."/>
            <person name="Young S."/>
            <person name="Zeng Q."/>
            <person name="Zhang J."/>
            <person name="Zhou S."/>
            <person name="Dickman M.B."/>
            <person name="Schulze-Lefert P."/>
            <person name="Ver Loren van Themaat E."/>
            <person name="Ma L.-J."/>
            <person name="Vaillancourt L.J."/>
        </authorList>
    </citation>
    <scope>NUCLEOTIDE SEQUENCE [LARGE SCALE GENOMIC DNA]</scope>
    <source>
        <strain evidence="2">IMI 349063</strain>
    </source>
</reference>
<sequence length="104" mass="11822">KRANTSIAIQSQCRRYGKIFVPSFCEASRLRISCIALDGLVEMTRTTLDRHDIGPGVEIHSVGGHTAPRRKDAWVRYFLDPEESRHNRGGAYRSGALRYVYSRL</sequence>
<evidence type="ECO:0000313" key="1">
    <source>
        <dbReference type="EMBL" id="CCF33706.1"/>
    </source>
</evidence>
<name>H1V0F5_COLHI</name>
<dbReference type="Proteomes" id="UP000007174">
    <property type="component" value="Unassembled WGS sequence"/>
</dbReference>
<dbReference type="VEuPathDB" id="FungiDB:CH63R_04396"/>
<proteinExistence type="predicted"/>
<feature type="non-terminal residue" evidence="1">
    <location>
        <position position="104"/>
    </location>
</feature>
<accession>H1V0F5</accession>
<protein>
    <submittedName>
        <fullName evidence="1">Uncharacterized protein</fullName>
    </submittedName>
</protein>
<gene>
    <name evidence="1" type="ORF">CH063_05847</name>
</gene>
<dbReference type="HOGENOM" id="CLU_2270086_0_0_1"/>